<evidence type="ECO:0000256" key="1">
    <source>
        <dbReference type="SAM" id="SignalP"/>
    </source>
</evidence>
<reference evidence="2 3" key="1">
    <citation type="submission" date="2023-09" db="EMBL/GenBank/DDBJ databases">
        <title>Nesidiocoris tenuis whole genome shotgun sequence.</title>
        <authorList>
            <person name="Shibata T."/>
            <person name="Shimoda M."/>
            <person name="Kobayashi T."/>
            <person name="Uehara T."/>
        </authorList>
    </citation>
    <scope>NUCLEOTIDE SEQUENCE [LARGE SCALE GENOMIC DNA]</scope>
    <source>
        <strain evidence="2 3">Japan</strain>
    </source>
</reference>
<dbReference type="EMBL" id="AP028919">
    <property type="protein sequence ID" value="BES99897.1"/>
    <property type="molecule type" value="Genomic_DNA"/>
</dbReference>
<dbReference type="PANTHER" id="PTHR34494">
    <property type="entry name" value="PROTEIN CBG25024"/>
    <property type="match status" value="1"/>
</dbReference>
<feature type="signal peptide" evidence="1">
    <location>
        <begin position="1"/>
        <end position="19"/>
    </location>
</feature>
<gene>
    <name evidence="2" type="ORF">NTJ_12716</name>
</gene>
<feature type="chain" id="PRO_5045357521" evidence="1">
    <location>
        <begin position="20"/>
        <end position="421"/>
    </location>
</feature>
<name>A0ABN7B660_9HEMI</name>
<dbReference type="PANTHER" id="PTHR34494:SF1">
    <property type="entry name" value="PROTEIN CBG25024"/>
    <property type="match status" value="1"/>
</dbReference>
<keyword evidence="1" id="KW-0732">Signal</keyword>
<accession>A0ABN7B660</accession>
<proteinExistence type="predicted"/>
<protein>
    <submittedName>
        <fullName evidence="2">Uncharacterized protein</fullName>
    </submittedName>
</protein>
<keyword evidence="3" id="KW-1185">Reference proteome</keyword>
<dbReference type="Proteomes" id="UP001307889">
    <property type="component" value="Chromosome 11"/>
</dbReference>
<sequence length="421" mass="46233">MRTGFCVFLLCLASPMCRASIFDMIPVVSQMKSLVQVIAGDAEGARQTQENFADFMPVVSQVKSLVHAAADDEDAARRTQQRFLNNMESIADSTPLIGQVKGITHIAVGDEERGVEIIKGATSSTGALIGGVFGGPAGAVVGNVAADGLITAIQSVENGKHSPYGTIDYVANIDKKDPGEHFDVWAGVGMDVGGGVLAKKAAGKTPRKAIDEFGGDLPRGRLDEHFIHQWGPDDMEISLSPRTTLEIARSRVGHLSDMYKKRLELVDFKDVNDVDGMTNCYMCTAAAKKGMSVTELVETYQMSMDQVWRATGMDDIVKIYQRVGYPEAKLAYHGNIRGLYEFLDNNVNHGTKIYALAYDFADKPGHVVLLRAWRESNRYTQTLITDFQKTVPDPSRFRTNLNQPDAKSYYLVDFGNEFGKR</sequence>
<evidence type="ECO:0000313" key="2">
    <source>
        <dbReference type="EMBL" id="BES99897.1"/>
    </source>
</evidence>
<evidence type="ECO:0000313" key="3">
    <source>
        <dbReference type="Proteomes" id="UP001307889"/>
    </source>
</evidence>
<organism evidence="2 3">
    <name type="scientific">Nesidiocoris tenuis</name>
    <dbReference type="NCBI Taxonomy" id="355587"/>
    <lineage>
        <taxon>Eukaryota</taxon>
        <taxon>Metazoa</taxon>
        <taxon>Ecdysozoa</taxon>
        <taxon>Arthropoda</taxon>
        <taxon>Hexapoda</taxon>
        <taxon>Insecta</taxon>
        <taxon>Pterygota</taxon>
        <taxon>Neoptera</taxon>
        <taxon>Paraneoptera</taxon>
        <taxon>Hemiptera</taxon>
        <taxon>Heteroptera</taxon>
        <taxon>Panheteroptera</taxon>
        <taxon>Cimicomorpha</taxon>
        <taxon>Miridae</taxon>
        <taxon>Dicyphina</taxon>
        <taxon>Nesidiocoris</taxon>
    </lineage>
</organism>